<dbReference type="InterPro" id="IPR018392">
    <property type="entry name" value="LysM"/>
</dbReference>
<dbReference type="Proteomes" id="UP001254832">
    <property type="component" value="Unassembled WGS sequence"/>
</dbReference>
<dbReference type="InterPro" id="IPR052196">
    <property type="entry name" value="Bact_Kbp"/>
</dbReference>
<name>A0AAP5H148_PAEAM</name>
<dbReference type="PANTHER" id="PTHR34700">
    <property type="entry name" value="POTASSIUM BINDING PROTEIN KBP"/>
    <property type="match status" value="1"/>
</dbReference>
<evidence type="ECO:0000259" key="1">
    <source>
        <dbReference type="PROSITE" id="PS51782"/>
    </source>
</evidence>
<dbReference type="CDD" id="cd00118">
    <property type="entry name" value="LysM"/>
    <property type="match status" value="1"/>
</dbReference>
<organism evidence="2 3">
    <name type="scientific">Paenibacillus amylolyticus</name>
    <dbReference type="NCBI Taxonomy" id="1451"/>
    <lineage>
        <taxon>Bacteria</taxon>
        <taxon>Bacillati</taxon>
        <taxon>Bacillota</taxon>
        <taxon>Bacilli</taxon>
        <taxon>Bacillales</taxon>
        <taxon>Paenibacillaceae</taxon>
        <taxon>Paenibacillus</taxon>
    </lineage>
</organism>
<dbReference type="PANTHER" id="PTHR34700:SF4">
    <property type="entry name" value="PHAGE-LIKE ELEMENT PBSX PROTEIN XKDP"/>
    <property type="match status" value="1"/>
</dbReference>
<protein>
    <submittedName>
        <fullName evidence="2">LysM repeat protein</fullName>
    </submittedName>
</protein>
<sequence>MSVIEDQVKGIEMDFTLKDGTTSFQFPVNPEELNISRTKGYETIQMLEHGEFDFAQGERVKEITFSSFFPKEYDASYCTYADIPDPRVAMNILNTFLVSKKPLRFIITNTGVNVPVYLVSHNTTFRGGESGDIYFDLTMRTWRDSKVEKMSAKTAGQAGKTNTRTDLKKTNKTYIVKSGDSLSKIAKLELGSSSKWNEIYKLNTKTIGSDPNRIKPGQKLVMP</sequence>
<reference evidence="2" key="1">
    <citation type="submission" date="2023-07" db="EMBL/GenBank/DDBJ databases">
        <title>Sorghum-associated microbial communities from plants grown in Nebraska, USA.</title>
        <authorList>
            <person name="Schachtman D."/>
        </authorList>
    </citation>
    <scope>NUCLEOTIDE SEQUENCE</scope>
    <source>
        <strain evidence="2">BE80</strain>
    </source>
</reference>
<dbReference type="Gene3D" id="3.10.350.10">
    <property type="entry name" value="LysM domain"/>
    <property type="match status" value="1"/>
</dbReference>
<evidence type="ECO:0000313" key="3">
    <source>
        <dbReference type="Proteomes" id="UP001254832"/>
    </source>
</evidence>
<dbReference type="Pfam" id="PF01476">
    <property type="entry name" value="LysM"/>
    <property type="match status" value="1"/>
</dbReference>
<dbReference type="SMART" id="SM00257">
    <property type="entry name" value="LysM"/>
    <property type="match status" value="1"/>
</dbReference>
<dbReference type="InterPro" id="IPR036779">
    <property type="entry name" value="LysM_dom_sf"/>
</dbReference>
<feature type="domain" description="LysM" evidence="1">
    <location>
        <begin position="172"/>
        <end position="222"/>
    </location>
</feature>
<dbReference type="EMBL" id="JAVDTR010000006">
    <property type="protein sequence ID" value="MDR6723972.1"/>
    <property type="molecule type" value="Genomic_DNA"/>
</dbReference>
<dbReference type="AlphaFoldDB" id="A0AAP5H148"/>
<accession>A0AAP5H148</accession>
<comment type="caution">
    <text evidence="2">The sequence shown here is derived from an EMBL/GenBank/DDBJ whole genome shotgun (WGS) entry which is preliminary data.</text>
</comment>
<dbReference type="PROSITE" id="PS51782">
    <property type="entry name" value="LYSM"/>
    <property type="match status" value="1"/>
</dbReference>
<proteinExistence type="predicted"/>
<gene>
    <name evidence="2" type="ORF">J2W91_002434</name>
</gene>
<evidence type="ECO:0000313" key="2">
    <source>
        <dbReference type="EMBL" id="MDR6723972.1"/>
    </source>
</evidence>
<dbReference type="SUPFAM" id="SSF54106">
    <property type="entry name" value="LysM domain"/>
    <property type="match status" value="1"/>
</dbReference>